<proteinExistence type="predicted"/>
<protein>
    <recommendedName>
        <fullName evidence="3">Alpha/beta hydrolase family protein</fullName>
    </recommendedName>
</protein>
<keyword evidence="2" id="KW-1185">Reference proteome</keyword>
<dbReference type="EMBL" id="BAAANC010000003">
    <property type="protein sequence ID" value="GAA1550063.1"/>
    <property type="molecule type" value="Genomic_DNA"/>
</dbReference>
<dbReference type="SUPFAM" id="SSF53474">
    <property type="entry name" value="alpha/beta-Hydrolases"/>
    <property type="match status" value="1"/>
</dbReference>
<gene>
    <name evidence="1" type="ORF">GCM10009741_63070</name>
</gene>
<reference evidence="2" key="1">
    <citation type="journal article" date="2019" name="Int. J. Syst. Evol. Microbiol.">
        <title>The Global Catalogue of Microorganisms (GCM) 10K type strain sequencing project: providing services to taxonomists for standard genome sequencing and annotation.</title>
        <authorList>
            <consortium name="The Broad Institute Genomics Platform"/>
            <consortium name="The Broad Institute Genome Sequencing Center for Infectious Disease"/>
            <person name="Wu L."/>
            <person name="Ma J."/>
        </authorList>
    </citation>
    <scope>NUCLEOTIDE SEQUENCE [LARGE SCALE GENOMIC DNA]</scope>
    <source>
        <strain evidence="2">JCM 14303</strain>
    </source>
</reference>
<evidence type="ECO:0008006" key="3">
    <source>
        <dbReference type="Google" id="ProtNLM"/>
    </source>
</evidence>
<dbReference type="InterPro" id="IPR029058">
    <property type="entry name" value="AB_hydrolase_fold"/>
</dbReference>
<evidence type="ECO:0000313" key="1">
    <source>
        <dbReference type="EMBL" id="GAA1550063.1"/>
    </source>
</evidence>
<evidence type="ECO:0000313" key="2">
    <source>
        <dbReference type="Proteomes" id="UP001500363"/>
    </source>
</evidence>
<organism evidence="1 2">
    <name type="scientific">Kribbella lupini</name>
    <dbReference type="NCBI Taxonomy" id="291602"/>
    <lineage>
        <taxon>Bacteria</taxon>
        <taxon>Bacillati</taxon>
        <taxon>Actinomycetota</taxon>
        <taxon>Actinomycetes</taxon>
        <taxon>Propionibacteriales</taxon>
        <taxon>Kribbellaceae</taxon>
        <taxon>Kribbella</taxon>
    </lineage>
</organism>
<accession>A0ABP4MTD9</accession>
<sequence>MVGLVLLVHGGLWDGTDAELFWYRPGIVAGLEGAGLKVVAPDRARRPVDWAQDVVSFGGLLSSGVLGAEPVTVVGASNGCTVAALLAVEFPEAVGRLLLAWPATGGDPEVSARARVGLLERGASGVVADGLLAGETLRGVTDAHLVSLGEYRGPWRPGLPVGVLPSVPENPSHQRKTVDALLRLMPSAIELPGCPEPPRPDFGPHRDRLVATLAAFAGGG</sequence>
<name>A0ABP4MTD9_9ACTN</name>
<dbReference type="Gene3D" id="3.40.50.1820">
    <property type="entry name" value="alpha/beta hydrolase"/>
    <property type="match status" value="1"/>
</dbReference>
<comment type="caution">
    <text evidence="1">The sequence shown here is derived from an EMBL/GenBank/DDBJ whole genome shotgun (WGS) entry which is preliminary data.</text>
</comment>
<dbReference type="Proteomes" id="UP001500363">
    <property type="component" value="Unassembled WGS sequence"/>
</dbReference>